<dbReference type="GO" id="GO:0022904">
    <property type="term" value="P:respiratory electron transport chain"/>
    <property type="evidence" value="ECO:0007669"/>
    <property type="project" value="InterPro"/>
</dbReference>
<keyword evidence="2" id="KW-1003">Cell membrane</keyword>
<keyword evidence="4 6" id="KW-1133">Transmembrane helix</keyword>
<feature type="transmembrane region" description="Helical" evidence="6">
    <location>
        <begin position="49"/>
        <end position="72"/>
    </location>
</feature>
<dbReference type="GO" id="GO:0009055">
    <property type="term" value="F:electron transfer activity"/>
    <property type="evidence" value="ECO:0007669"/>
    <property type="project" value="InterPro"/>
</dbReference>
<dbReference type="AlphaFoldDB" id="A0A2W1K235"/>
<comment type="subcellular location">
    <subcellularLocation>
        <location evidence="1">Cell membrane</location>
        <topology evidence="1">Multi-pass membrane protein</topology>
    </subcellularLocation>
</comment>
<evidence type="ECO:0000259" key="7">
    <source>
        <dbReference type="Pfam" id="PF01292"/>
    </source>
</evidence>
<protein>
    <submittedName>
        <fullName evidence="8">Cytochrome b/b6 domain-containing protein</fullName>
    </submittedName>
</protein>
<dbReference type="Proteomes" id="UP000248886">
    <property type="component" value="Unassembled WGS sequence"/>
</dbReference>
<evidence type="ECO:0000313" key="9">
    <source>
        <dbReference type="Proteomes" id="UP000248886"/>
    </source>
</evidence>
<dbReference type="GO" id="GO:0005886">
    <property type="term" value="C:plasma membrane"/>
    <property type="evidence" value="ECO:0007669"/>
    <property type="project" value="UniProtKB-SubCell"/>
</dbReference>
<proteinExistence type="predicted"/>
<sequence length="202" mass="22790">MALNDHSVARKGGAHDFDNTTKIIHLAMAVVLTLQMCIGLLVHDPQTRFFLYLHEYVGILSALVIFVEWLWIYTASQFSVLFPWNRAGISLVVKDIRNLGRHVLPEGGDTVGLSGFWHGIGILSFTFMALTGTILLFVLPGGHSILGLHSTDFVLYTRISLYHRLMSYLAWVYLLGHVLFAIFHQLTGNDVFGRIFLFRRDG</sequence>
<evidence type="ECO:0000313" key="8">
    <source>
        <dbReference type="EMBL" id="PZD80756.1"/>
    </source>
</evidence>
<accession>A0A2W1K235</accession>
<evidence type="ECO:0000256" key="2">
    <source>
        <dbReference type="ARBA" id="ARBA00022475"/>
    </source>
</evidence>
<evidence type="ECO:0000256" key="5">
    <source>
        <dbReference type="ARBA" id="ARBA00023136"/>
    </source>
</evidence>
<dbReference type="OMA" id="HDGLAGF"/>
<dbReference type="GeneID" id="65281773"/>
<dbReference type="Pfam" id="PF01292">
    <property type="entry name" value="Ni_hydr_CYTB"/>
    <property type="match status" value="1"/>
</dbReference>
<organism evidence="8 9">
    <name type="scientific">Acidithiobacillus ferrooxidans</name>
    <name type="common">Thiobacillus ferrooxidans</name>
    <dbReference type="NCBI Taxonomy" id="920"/>
    <lineage>
        <taxon>Bacteria</taxon>
        <taxon>Pseudomonadati</taxon>
        <taxon>Pseudomonadota</taxon>
        <taxon>Acidithiobacillia</taxon>
        <taxon>Acidithiobacillales</taxon>
        <taxon>Acidithiobacillaceae</taxon>
        <taxon>Acidithiobacillus</taxon>
    </lineage>
</organism>
<evidence type="ECO:0000256" key="4">
    <source>
        <dbReference type="ARBA" id="ARBA00022989"/>
    </source>
</evidence>
<evidence type="ECO:0000256" key="1">
    <source>
        <dbReference type="ARBA" id="ARBA00004651"/>
    </source>
</evidence>
<name>A0A2W1K235_ACIFR</name>
<keyword evidence="3 6" id="KW-0812">Transmembrane</keyword>
<dbReference type="Gene3D" id="1.20.950.20">
    <property type="entry name" value="Transmembrane di-heme cytochromes, Chain C"/>
    <property type="match status" value="1"/>
</dbReference>
<dbReference type="OrthoDB" id="5297369at2"/>
<reference evidence="8 9" key="1">
    <citation type="submission" date="2018-06" db="EMBL/GenBank/DDBJ databases">
        <title>Draft sequence of Acidithiobacillus ferrooxidans CCM 4253.</title>
        <authorList>
            <person name="Moya-Beltran A."/>
            <person name="Castro M."/>
            <person name="Covarrubias P.C."/>
            <person name="Issotta F."/>
            <person name="Janiczek O."/>
            <person name="Mandl M."/>
            <person name="Kucera J."/>
            <person name="Quatrini R."/>
        </authorList>
    </citation>
    <scope>NUCLEOTIDE SEQUENCE [LARGE SCALE GENOMIC DNA]</scope>
    <source>
        <strain evidence="8 9">CCM 4253</strain>
    </source>
</reference>
<dbReference type="SUPFAM" id="SSF81342">
    <property type="entry name" value="Transmembrane di-heme cytochromes"/>
    <property type="match status" value="1"/>
</dbReference>
<feature type="domain" description="Cytochrome b561 bacterial/Ni-hydrogenase" evidence="7">
    <location>
        <begin position="17"/>
        <end position="196"/>
    </location>
</feature>
<evidence type="ECO:0000256" key="6">
    <source>
        <dbReference type="SAM" id="Phobius"/>
    </source>
</evidence>
<evidence type="ECO:0000256" key="3">
    <source>
        <dbReference type="ARBA" id="ARBA00022692"/>
    </source>
</evidence>
<keyword evidence="5 6" id="KW-0472">Membrane</keyword>
<dbReference type="RefSeq" id="WP_009561096.1">
    <property type="nucleotide sequence ID" value="NZ_AP025160.1"/>
</dbReference>
<gene>
    <name evidence="8" type="ORF">DN052_09990</name>
</gene>
<feature type="transmembrane region" description="Helical" evidence="6">
    <location>
        <begin position="23"/>
        <end position="42"/>
    </location>
</feature>
<dbReference type="InterPro" id="IPR011577">
    <property type="entry name" value="Cyt_b561_bac/Ni-Hgenase"/>
</dbReference>
<comment type="caution">
    <text evidence="8">The sequence shown here is derived from an EMBL/GenBank/DDBJ whole genome shotgun (WGS) entry which is preliminary data.</text>
</comment>
<feature type="transmembrane region" description="Helical" evidence="6">
    <location>
        <begin position="116"/>
        <end position="139"/>
    </location>
</feature>
<dbReference type="EMBL" id="QKQP01000005">
    <property type="protein sequence ID" value="PZD80756.1"/>
    <property type="molecule type" value="Genomic_DNA"/>
</dbReference>
<feature type="transmembrane region" description="Helical" evidence="6">
    <location>
        <begin position="168"/>
        <end position="186"/>
    </location>
</feature>
<dbReference type="InterPro" id="IPR016174">
    <property type="entry name" value="Di-haem_cyt_TM"/>
</dbReference>